<keyword evidence="10" id="KW-1185">Reference proteome</keyword>
<dbReference type="InterPro" id="IPR036366">
    <property type="entry name" value="PGBDSf"/>
</dbReference>
<dbReference type="InterPro" id="IPR052905">
    <property type="entry name" value="LD-transpeptidase_YkuD-like"/>
</dbReference>
<dbReference type="PROSITE" id="PS52029">
    <property type="entry name" value="LD_TPASE"/>
    <property type="match status" value="1"/>
</dbReference>
<evidence type="ECO:0000256" key="5">
    <source>
        <dbReference type="ARBA" id="ARBA00022984"/>
    </source>
</evidence>
<dbReference type="Gene3D" id="1.10.101.10">
    <property type="entry name" value="PGBD-like superfamily/PGBD"/>
    <property type="match status" value="1"/>
</dbReference>
<feature type="active site" description="Proton donor/acceptor" evidence="7">
    <location>
        <position position="406"/>
    </location>
</feature>
<dbReference type="Pfam" id="PF20142">
    <property type="entry name" value="Scaffold"/>
    <property type="match status" value="1"/>
</dbReference>
<evidence type="ECO:0000256" key="2">
    <source>
        <dbReference type="ARBA" id="ARBA00005992"/>
    </source>
</evidence>
<dbReference type="PANTHER" id="PTHR41533:SF2">
    <property type="entry name" value="BLR7131 PROTEIN"/>
    <property type="match status" value="1"/>
</dbReference>
<dbReference type="Pfam" id="PF03734">
    <property type="entry name" value="YkuD"/>
    <property type="match status" value="1"/>
</dbReference>
<organism evidence="9 10">
    <name type="scientific">Flavobacterium luminosum</name>
    <dbReference type="NCBI Taxonomy" id="2949086"/>
    <lineage>
        <taxon>Bacteria</taxon>
        <taxon>Pseudomonadati</taxon>
        <taxon>Bacteroidota</taxon>
        <taxon>Flavobacteriia</taxon>
        <taxon>Flavobacteriales</taxon>
        <taxon>Flavobacteriaceae</taxon>
        <taxon>Flavobacterium</taxon>
    </lineage>
</organism>
<evidence type="ECO:0000256" key="1">
    <source>
        <dbReference type="ARBA" id="ARBA00004752"/>
    </source>
</evidence>
<dbReference type="SUPFAM" id="SSF141523">
    <property type="entry name" value="L,D-transpeptidase catalytic domain-like"/>
    <property type="match status" value="1"/>
</dbReference>
<evidence type="ECO:0000313" key="9">
    <source>
        <dbReference type="EMBL" id="MCL9808028.1"/>
    </source>
</evidence>
<dbReference type="InterPro" id="IPR045380">
    <property type="entry name" value="LD_TPept_scaffold_dom"/>
</dbReference>
<dbReference type="RefSeq" id="WP_250590779.1">
    <property type="nucleotide sequence ID" value="NZ_JAMLJM010000001.1"/>
</dbReference>
<evidence type="ECO:0000259" key="8">
    <source>
        <dbReference type="PROSITE" id="PS52029"/>
    </source>
</evidence>
<feature type="active site" description="Nucleophile" evidence="7">
    <location>
        <position position="425"/>
    </location>
</feature>
<evidence type="ECO:0000256" key="6">
    <source>
        <dbReference type="ARBA" id="ARBA00023316"/>
    </source>
</evidence>
<keyword evidence="3" id="KW-0808">Transferase</keyword>
<name>A0ABT0TKK0_9FLAO</name>
<keyword evidence="6 7" id="KW-0961">Cell wall biogenesis/degradation</keyword>
<proteinExistence type="inferred from homology"/>
<dbReference type="InterPro" id="IPR038063">
    <property type="entry name" value="Transpep_catalytic_dom"/>
</dbReference>
<dbReference type="InterPro" id="IPR005490">
    <property type="entry name" value="LD_TPept_cat_dom"/>
</dbReference>
<comment type="pathway">
    <text evidence="1 7">Cell wall biogenesis; peptidoglycan biosynthesis.</text>
</comment>
<dbReference type="InterPro" id="IPR002477">
    <property type="entry name" value="Peptidoglycan-bd-like"/>
</dbReference>
<feature type="domain" description="L,D-TPase catalytic" evidence="8">
    <location>
        <begin position="278"/>
        <end position="457"/>
    </location>
</feature>
<dbReference type="PANTHER" id="PTHR41533">
    <property type="entry name" value="L,D-TRANSPEPTIDASE HI_1667-RELATED"/>
    <property type="match status" value="1"/>
</dbReference>
<evidence type="ECO:0000256" key="4">
    <source>
        <dbReference type="ARBA" id="ARBA00022960"/>
    </source>
</evidence>
<comment type="similarity">
    <text evidence="2">Belongs to the YkuD family.</text>
</comment>
<evidence type="ECO:0000313" key="10">
    <source>
        <dbReference type="Proteomes" id="UP001317191"/>
    </source>
</evidence>
<dbReference type="Proteomes" id="UP001317191">
    <property type="component" value="Unassembled WGS sequence"/>
</dbReference>
<dbReference type="CDD" id="cd16913">
    <property type="entry name" value="YkuD_like"/>
    <property type="match status" value="1"/>
</dbReference>
<sequence length="517" mass="60192">MRYTFTILLFGIFLYIGCGNNSSPRIITTEEHIANAIQNEEIQKGWDNKENRTALLIAIKEADKEGLFPEDYQYSKLADYENNLILLPHTKEKYFELLTTAYIKYLSDLKNGKVNPLEMYSDWDIKPKKIQPDTILSIALYKNKIDSTLESHKPKHAVYLNLKKALAKINSMPEDNWTTIVTKEKFKLDYESETVAKIKERLRYWGDLEASDTVANTKYDKNLETAVLKFQSRHGLETDGVVGPGTLKALNFSKEERRQQIIANLERWRWFPEDLGSNFISINIPAFKFYMVENNDTITSRRVIVGRPARKTPILSSVANNIIFNPTWTVPPTIIREDLTPDATRDRGYFHKTRITIFDHKGNKVAVRNWRPKDAKKYTYVQQPGENNSLGVVKINFPNSHLVYMHDTNHKELFNLNSRALSSGCVRVEKPLPIAEFLLKSKTYKKKQENGDLIEKPIYSLSKIDTIIKSKKTKTVKLEQNFKVHLLYFTAWYDTKELQFRNDIYNYDSELYSKLRN</sequence>
<dbReference type="Gene3D" id="2.40.440.10">
    <property type="entry name" value="L,D-transpeptidase catalytic domain-like"/>
    <property type="match status" value="1"/>
</dbReference>
<keyword evidence="5 7" id="KW-0573">Peptidoglycan synthesis</keyword>
<dbReference type="Pfam" id="PF01471">
    <property type="entry name" value="PG_binding_1"/>
    <property type="match status" value="1"/>
</dbReference>
<accession>A0ABT0TKK0</accession>
<comment type="caution">
    <text evidence="9">The sequence shown here is derived from an EMBL/GenBank/DDBJ whole genome shotgun (WGS) entry which is preliminary data.</text>
</comment>
<keyword evidence="4 7" id="KW-0133">Cell shape</keyword>
<evidence type="ECO:0000256" key="3">
    <source>
        <dbReference type="ARBA" id="ARBA00022679"/>
    </source>
</evidence>
<dbReference type="InterPro" id="IPR036365">
    <property type="entry name" value="PGBD-like_sf"/>
</dbReference>
<dbReference type="EMBL" id="JAMLJM010000001">
    <property type="protein sequence ID" value="MCL9808028.1"/>
    <property type="molecule type" value="Genomic_DNA"/>
</dbReference>
<reference evidence="9 10" key="1">
    <citation type="submission" date="2022-05" db="EMBL/GenBank/DDBJ databases">
        <title>Flavobacterium sp., isolated from activated sludge.</title>
        <authorList>
            <person name="Ran Q."/>
        </authorList>
    </citation>
    <scope>NUCLEOTIDE SEQUENCE [LARGE SCALE GENOMIC DNA]</scope>
    <source>
        <strain evidence="9 10">HXWNR70</strain>
    </source>
</reference>
<protein>
    <submittedName>
        <fullName evidence="9">L,D-transpeptidase family protein</fullName>
    </submittedName>
</protein>
<dbReference type="SUPFAM" id="SSF47090">
    <property type="entry name" value="PGBD-like"/>
    <property type="match status" value="1"/>
</dbReference>
<gene>
    <name evidence="9" type="ORF">NAT50_01510</name>
</gene>
<evidence type="ECO:0000256" key="7">
    <source>
        <dbReference type="PROSITE-ProRule" id="PRU01373"/>
    </source>
</evidence>